<evidence type="ECO:0000256" key="2">
    <source>
        <dbReference type="ARBA" id="ARBA00022723"/>
    </source>
</evidence>
<proteinExistence type="inferred from homology"/>
<feature type="binding site" evidence="4">
    <location>
        <position position="208"/>
    </location>
    <ligand>
        <name>Mg(2+)</name>
        <dbReference type="ChEBI" id="CHEBI:18420"/>
        <label>1</label>
        <note>catalytic</note>
    </ligand>
</feature>
<dbReference type="EMBL" id="WTUW01000001">
    <property type="protein sequence ID" value="MZR29244.1"/>
    <property type="molecule type" value="Genomic_DNA"/>
</dbReference>
<feature type="binding site" evidence="4">
    <location>
        <position position="87"/>
    </location>
    <ligand>
        <name>Mg(2+)</name>
        <dbReference type="ChEBI" id="CHEBI:18420"/>
        <label>1</label>
        <note>catalytic</note>
    </ligand>
</feature>
<dbReference type="Proteomes" id="UP000476030">
    <property type="component" value="Unassembled WGS sequence"/>
</dbReference>
<protein>
    <submittedName>
        <fullName evidence="5">3'(2'),5'-bisphosphate nucleotidase CysQ</fullName>
    </submittedName>
</protein>
<dbReference type="RefSeq" id="WP_161313731.1">
    <property type="nucleotide sequence ID" value="NZ_WTUW01000001.1"/>
</dbReference>
<keyword evidence="2 4" id="KW-0479">Metal-binding</keyword>
<dbReference type="PROSITE" id="PS00630">
    <property type="entry name" value="IMP_2"/>
    <property type="match status" value="1"/>
</dbReference>
<keyword evidence="3 4" id="KW-0460">Magnesium</keyword>
<dbReference type="GO" id="GO:0046854">
    <property type="term" value="P:phosphatidylinositol phosphate biosynthetic process"/>
    <property type="evidence" value="ECO:0007669"/>
    <property type="project" value="InterPro"/>
</dbReference>
<dbReference type="CDD" id="cd01638">
    <property type="entry name" value="CysQ"/>
    <property type="match status" value="1"/>
</dbReference>
<accession>A0A6L8W443</accession>
<reference evidence="5 6" key="1">
    <citation type="submission" date="2019-12" db="EMBL/GenBank/DDBJ databases">
        <title>Snethiella sp. nov. sp. isolated from sea sand.</title>
        <authorList>
            <person name="Kim J."/>
            <person name="Jeong S.E."/>
            <person name="Jung H.S."/>
            <person name="Jeon C.O."/>
        </authorList>
    </citation>
    <scope>NUCLEOTIDE SEQUENCE [LARGE SCALE GENOMIC DNA]</scope>
    <source>
        <strain evidence="5 6">DP05</strain>
    </source>
</reference>
<feature type="binding site" evidence="4">
    <location>
        <position position="90"/>
    </location>
    <ligand>
        <name>Mg(2+)</name>
        <dbReference type="ChEBI" id="CHEBI:18420"/>
        <label>2</label>
    </ligand>
</feature>
<comment type="cofactor">
    <cofactor evidence="4">
        <name>Mg(2+)</name>
        <dbReference type="ChEBI" id="CHEBI:18420"/>
    </cofactor>
</comment>
<dbReference type="GO" id="GO:0006020">
    <property type="term" value="P:inositol metabolic process"/>
    <property type="evidence" value="ECO:0007669"/>
    <property type="project" value="TreeGrafter"/>
</dbReference>
<dbReference type="InterPro" id="IPR020550">
    <property type="entry name" value="Inositol_monophosphatase_CS"/>
</dbReference>
<dbReference type="Pfam" id="PF00459">
    <property type="entry name" value="Inositol_P"/>
    <property type="match status" value="1"/>
</dbReference>
<evidence type="ECO:0000256" key="3">
    <source>
        <dbReference type="ARBA" id="ARBA00022842"/>
    </source>
</evidence>
<dbReference type="AlphaFoldDB" id="A0A6L8W443"/>
<dbReference type="GO" id="GO:0007165">
    <property type="term" value="P:signal transduction"/>
    <property type="evidence" value="ECO:0007669"/>
    <property type="project" value="TreeGrafter"/>
</dbReference>
<feature type="binding site" evidence="4">
    <location>
        <position position="69"/>
    </location>
    <ligand>
        <name>Mg(2+)</name>
        <dbReference type="ChEBI" id="CHEBI:18420"/>
        <label>1</label>
        <note>catalytic</note>
    </ligand>
</feature>
<comment type="similarity">
    <text evidence="1">Belongs to the inositol monophosphatase superfamily.</text>
</comment>
<dbReference type="GO" id="GO:0046872">
    <property type="term" value="F:metal ion binding"/>
    <property type="evidence" value="ECO:0007669"/>
    <property type="project" value="UniProtKB-KW"/>
</dbReference>
<dbReference type="Gene3D" id="3.30.540.10">
    <property type="entry name" value="Fructose-1,6-Bisphosphatase, subunit A, domain 1"/>
    <property type="match status" value="1"/>
</dbReference>
<dbReference type="PANTHER" id="PTHR20854:SF4">
    <property type="entry name" value="INOSITOL-1-MONOPHOSPHATASE-RELATED"/>
    <property type="match status" value="1"/>
</dbReference>
<dbReference type="InterPro" id="IPR000760">
    <property type="entry name" value="Inositol_monophosphatase-like"/>
</dbReference>
<dbReference type="GO" id="GO:0008934">
    <property type="term" value="F:inositol monophosphate 1-phosphatase activity"/>
    <property type="evidence" value="ECO:0007669"/>
    <property type="project" value="TreeGrafter"/>
</dbReference>
<gene>
    <name evidence="5" type="ORF">GQE98_01220</name>
</gene>
<dbReference type="SUPFAM" id="SSF56655">
    <property type="entry name" value="Carbohydrate phosphatase"/>
    <property type="match status" value="1"/>
</dbReference>
<evidence type="ECO:0000313" key="5">
    <source>
        <dbReference type="EMBL" id="MZR29244.1"/>
    </source>
</evidence>
<dbReference type="PRINTS" id="PR00377">
    <property type="entry name" value="IMPHPHTASES"/>
</dbReference>
<dbReference type="Gene3D" id="3.40.190.80">
    <property type="match status" value="1"/>
</dbReference>
<sequence length="267" mass="29666">MMTEFDNDFALLSHTMQEAGDIARRYFKNTLKSWEKKPGDPVSEADLALDTHFKEKLLAERPDYGWLSEETADDLARLEKSRVWIVDPIDGTRSFIAGKPEFTICAALVEDGKPVLGIVYNPILEEYYEAVRGRGAKLNGEIINCSKKSDLLNAKLIASRKSFEWHGWLEAVNGAIFSHVNSIAYRVVKVASQDAHASISLTEKSDWDIAAADIILAEAGGITTTTKGDPLIYNRKSVNQRNVISSGLCFHPQLMKLLKTFGKAKSS</sequence>
<evidence type="ECO:0000256" key="4">
    <source>
        <dbReference type="PIRSR" id="PIRSR600760-2"/>
    </source>
</evidence>
<name>A0A6L8W443_9PROT</name>
<evidence type="ECO:0000313" key="6">
    <source>
        <dbReference type="Proteomes" id="UP000476030"/>
    </source>
</evidence>
<dbReference type="PANTHER" id="PTHR20854">
    <property type="entry name" value="INOSITOL MONOPHOSPHATASE"/>
    <property type="match status" value="1"/>
</dbReference>
<organism evidence="5 6">
    <name type="scientific">Sneathiella litorea</name>
    <dbReference type="NCBI Taxonomy" id="2606216"/>
    <lineage>
        <taxon>Bacteria</taxon>
        <taxon>Pseudomonadati</taxon>
        <taxon>Pseudomonadota</taxon>
        <taxon>Alphaproteobacteria</taxon>
        <taxon>Sneathiellales</taxon>
        <taxon>Sneathiellaceae</taxon>
        <taxon>Sneathiella</taxon>
    </lineage>
</organism>
<evidence type="ECO:0000256" key="1">
    <source>
        <dbReference type="ARBA" id="ARBA00009759"/>
    </source>
</evidence>
<keyword evidence="6" id="KW-1185">Reference proteome</keyword>
<comment type="caution">
    <text evidence="5">The sequence shown here is derived from an EMBL/GenBank/DDBJ whole genome shotgun (WGS) entry which is preliminary data.</text>
</comment>
<feature type="binding site" evidence="4">
    <location>
        <position position="89"/>
    </location>
    <ligand>
        <name>Mg(2+)</name>
        <dbReference type="ChEBI" id="CHEBI:18420"/>
        <label>1</label>
        <note>catalytic</note>
    </ligand>
</feature>